<accession>I3XSF9</accession>
<evidence type="ECO:0000313" key="2">
    <source>
        <dbReference type="Proteomes" id="UP000006175"/>
    </source>
</evidence>
<keyword evidence="1" id="KW-0378">Hydrolase</keyword>
<gene>
    <name evidence="1" type="ORF">Desfe_1001</name>
</gene>
<keyword evidence="2" id="KW-1185">Reference proteome</keyword>
<dbReference type="HOGENOM" id="CLU_088484_0_0_2"/>
<dbReference type="EMBL" id="CP003321">
    <property type="protein sequence ID" value="AFL66883.1"/>
    <property type="molecule type" value="Genomic_DNA"/>
</dbReference>
<dbReference type="RefSeq" id="WP_014767779.1">
    <property type="nucleotide sequence ID" value="NC_018001.1"/>
</dbReference>
<dbReference type="eggNOG" id="arCOG04306">
    <property type="taxonomic scope" value="Archaea"/>
</dbReference>
<keyword evidence="1" id="KW-0540">Nuclease</keyword>
<name>I3XSF9_DESAM</name>
<dbReference type="AlphaFoldDB" id="I3XSF9"/>
<dbReference type="OrthoDB" id="31513at2157"/>
<proteinExistence type="predicted"/>
<dbReference type="GeneID" id="13061379"/>
<dbReference type="GO" id="GO:0004519">
    <property type="term" value="F:endonuclease activity"/>
    <property type="evidence" value="ECO:0007669"/>
    <property type="project" value="UniProtKB-KW"/>
</dbReference>
<organism evidence="1 2">
    <name type="scientific">Desulfurococcus amylolyticus DSM 16532</name>
    <dbReference type="NCBI Taxonomy" id="768672"/>
    <lineage>
        <taxon>Archaea</taxon>
        <taxon>Thermoproteota</taxon>
        <taxon>Thermoprotei</taxon>
        <taxon>Desulfurococcales</taxon>
        <taxon>Desulfurococcaceae</taxon>
        <taxon>Desulfurococcus</taxon>
    </lineage>
</organism>
<dbReference type="KEGG" id="dfd:Desfe_1001"/>
<dbReference type="InterPro" id="IPR011335">
    <property type="entry name" value="Restrct_endonuc-II-like"/>
</dbReference>
<reference evidence="1 2" key="1">
    <citation type="journal article" date="2012" name="J. Bacteriol.">
        <title>Complete Genome Sequence of Desulfurococcus fermentans, a Hyperthermophilic Cellulolytic Crenarchaeon Isolated from a Freshwater Hot Spring in Kamchatka, Russia.</title>
        <authorList>
            <person name="Susanti D."/>
            <person name="Johnson E.F."/>
            <person name="Rodriguez J.R."/>
            <person name="Anderson I."/>
            <person name="Perevalova A.A."/>
            <person name="Kyrpides N."/>
            <person name="Lucas S."/>
            <person name="Han J."/>
            <person name="Lapidus A."/>
            <person name="Cheng J.F."/>
            <person name="Goodwin L."/>
            <person name="Pitluck S."/>
            <person name="Mavrommatis K."/>
            <person name="Peters L."/>
            <person name="Land M.L."/>
            <person name="Hauser L."/>
            <person name="Gopalan V."/>
            <person name="Chan P.P."/>
            <person name="Lowe T.M."/>
            <person name="Atomi H."/>
            <person name="Bonch-Osmolovskaya E.A."/>
            <person name="Woyke T."/>
            <person name="Mukhopadhyay B."/>
        </authorList>
    </citation>
    <scope>NUCLEOTIDE SEQUENCE [LARGE SCALE GENOMIC DNA]</scope>
    <source>
        <strain evidence="1 2">DSM 16532</strain>
    </source>
</reference>
<protein>
    <submittedName>
        <fullName evidence="1">Endonuclease (RecB family)-like protein</fullName>
    </submittedName>
</protein>
<dbReference type="SUPFAM" id="SSF52980">
    <property type="entry name" value="Restriction endonuclease-like"/>
    <property type="match status" value="1"/>
</dbReference>
<keyword evidence="1" id="KW-0255">Endonuclease</keyword>
<dbReference type="Proteomes" id="UP000006175">
    <property type="component" value="Chromosome"/>
</dbReference>
<evidence type="ECO:0000313" key="1">
    <source>
        <dbReference type="EMBL" id="AFL66883.1"/>
    </source>
</evidence>
<sequence>MSISSSRKWRSSELIALEYLEKQGFRIEETRKKIKIEGVEIGEVDAIAVSPSGEKYAVEIKAGRVDVAGIRQAYVNALLLGLKPLIVAKGYADDSAVMLARELDVKVIELGDQYLVDSEELEIIVESAIYGLLRKILGVVTSNEPIPPQDYTVIEALAGSRDIKEFADSLKTTVENAMRQVRRIQSKGILPEDTKSYYELKMYAQIILLRERIRGLERLLASSCREKTQPSYP</sequence>